<reference evidence="2" key="1">
    <citation type="journal article" date="2021" name="Proc. Natl. Acad. Sci. U.S.A.">
        <title>A Catalog of Tens of Thousands of Viruses from Human Metagenomes Reveals Hidden Associations with Chronic Diseases.</title>
        <authorList>
            <person name="Tisza M.J."/>
            <person name="Buck C.B."/>
        </authorList>
    </citation>
    <scope>NUCLEOTIDE SEQUENCE</scope>
    <source>
        <strain evidence="2">CtqPo10</strain>
    </source>
</reference>
<proteinExistence type="predicted"/>
<evidence type="ECO:0000313" key="2">
    <source>
        <dbReference type="EMBL" id="DAF54790.1"/>
    </source>
</evidence>
<keyword evidence="1" id="KW-0812">Transmembrane</keyword>
<name>A0A8S5SV31_9CAUD</name>
<feature type="transmembrane region" description="Helical" evidence="1">
    <location>
        <begin position="7"/>
        <end position="25"/>
    </location>
</feature>
<keyword evidence="1" id="KW-0472">Membrane</keyword>
<organism evidence="2">
    <name type="scientific">Siphoviridae sp. ctqPo10</name>
    <dbReference type="NCBI Taxonomy" id="2827948"/>
    <lineage>
        <taxon>Viruses</taxon>
        <taxon>Duplodnaviria</taxon>
        <taxon>Heunggongvirae</taxon>
        <taxon>Uroviricota</taxon>
        <taxon>Caudoviricetes</taxon>
    </lineage>
</organism>
<protein>
    <submittedName>
        <fullName evidence="2">Uncharacterized protein</fullName>
    </submittedName>
</protein>
<sequence>MNSHCEIFSVAFWIYFAFLEIRFPFQDSIS</sequence>
<evidence type="ECO:0000256" key="1">
    <source>
        <dbReference type="SAM" id="Phobius"/>
    </source>
</evidence>
<dbReference type="EMBL" id="BK032682">
    <property type="protein sequence ID" value="DAF54790.1"/>
    <property type="molecule type" value="Genomic_DNA"/>
</dbReference>
<keyword evidence="1" id="KW-1133">Transmembrane helix</keyword>
<accession>A0A8S5SV31</accession>